<dbReference type="OrthoDB" id="1521937at2"/>
<dbReference type="InterPro" id="IPR023299">
    <property type="entry name" value="ATPase_P-typ_cyto_dom_N"/>
</dbReference>
<feature type="transmembrane region" description="Helical" evidence="11">
    <location>
        <begin position="108"/>
        <end position="127"/>
    </location>
</feature>
<feature type="transmembrane region" description="Helical" evidence="11">
    <location>
        <begin position="319"/>
        <end position="341"/>
    </location>
</feature>
<feature type="region of interest" description="Disordered" evidence="12">
    <location>
        <begin position="1"/>
        <end position="63"/>
    </location>
</feature>
<evidence type="ECO:0000256" key="6">
    <source>
        <dbReference type="ARBA" id="ARBA00022741"/>
    </source>
</evidence>
<dbReference type="AlphaFoldDB" id="A0A1M6AJL9"/>
<dbReference type="PANTHER" id="PTHR43520:SF8">
    <property type="entry name" value="P-TYPE CU(+) TRANSPORTER"/>
    <property type="match status" value="1"/>
</dbReference>
<evidence type="ECO:0000259" key="13">
    <source>
        <dbReference type="Pfam" id="PF00122"/>
    </source>
</evidence>
<dbReference type="Gene3D" id="2.70.150.10">
    <property type="entry name" value="Calcium-transporting ATPase, cytoplasmic transduction domain A"/>
    <property type="match status" value="1"/>
</dbReference>
<dbReference type="InterPro" id="IPR027256">
    <property type="entry name" value="P-typ_ATPase_IB"/>
</dbReference>
<dbReference type="SUPFAM" id="SSF56784">
    <property type="entry name" value="HAD-like"/>
    <property type="match status" value="1"/>
</dbReference>
<evidence type="ECO:0000256" key="2">
    <source>
        <dbReference type="ARBA" id="ARBA00006024"/>
    </source>
</evidence>
<evidence type="ECO:0000256" key="3">
    <source>
        <dbReference type="ARBA" id="ARBA00022475"/>
    </source>
</evidence>
<feature type="transmembrane region" description="Helical" evidence="11">
    <location>
        <begin position="353"/>
        <end position="374"/>
    </location>
</feature>
<dbReference type="GO" id="GO:0055070">
    <property type="term" value="P:copper ion homeostasis"/>
    <property type="evidence" value="ECO:0007669"/>
    <property type="project" value="TreeGrafter"/>
</dbReference>
<dbReference type="InterPro" id="IPR023298">
    <property type="entry name" value="ATPase_P-typ_TM_dom_sf"/>
</dbReference>
<dbReference type="SFLD" id="SFLDF00027">
    <property type="entry name" value="p-type_atpase"/>
    <property type="match status" value="1"/>
</dbReference>
<reference evidence="14 15" key="1">
    <citation type="submission" date="2016-11" db="EMBL/GenBank/DDBJ databases">
        <authorList>
            <person name="Jaros S."/>
            <person name="Januszkiewicz K."/>
            <person name="Wedrychowicz H."/>
        </authorList>
    </citation>
    <scope>NUCLEOTIDE SEQUENCE [LARGE SCALE GENOMIC DNA]</scope>
    <source>
        <strain evidence="14 15">DSM 27063</strain>
    </source>
</reference>
<dbReference type="Gene3D" id="3.40.1110.10">
    <property type="entry name" value="Calcium-transporting ATPase, cytoplasmic domain N"/>
    <property type="match status" value="1"/>
</dbReference>
<dbReference type="GO" id="GO:0016887">
    <property type="term" value="F:ATP hydrolysis activity"/>
    <property type="evidence" value="ECO:0007669"/>
    <property type="project" value="InterPro"/>
</dbReference>
<evidence type="ECO:0000313" key="14">
    <source>
        <dbReference type="EMBL" id="SHI36704.1"/>
    </source>
</evidence>
<dbReference type="NCBIfam" id="TIGR01525">
    <property type="entry name" value="ATPase-IB_hvy"/>
    <property type="match status" value="1"/>
</dbReference>
<keyword evidence="4 11" id="KW-0812">Transmembrane</keyword>
<feature type="domain" description="P-type ATPase A" evidence="13">
    <location>
        <begin position="202"/>
        <end position="302"/>
    </location>
</feature>
<dbReference type="SFLD" id="SFLDG00002">
    <property type="entry name" value="C1.7:_P-type_atpase_like"/>
    <property type="match status" value="1"/>
</dbReference>
<dbReference type="NCBIfam" id="TIGR01512">
    <property type="entry name" value="ATPase-IB2_Cd"/>
    <property type="match status" value="1"/>
</dbReference>
<evidence type="ECO:0000256" key="9">
    <source>
        <dbReference type="ARBA" id="ARBA00022989"/>
    </source>
</evidence>
<dbReference type="Pfam" id="PF00702">
    <property type="entry name" value="Hydrolase"/>
    <property type="match status" value="1"/>
</dbReference>
<dbReference type="Gene3D" id="3.40.50.1000">
    <property type="entry name" value="HAD superfamily/HAD-like"/>
    <property type="match status" value="1"/>
</dbReference>
<dbReference type="PROSITE" id="PS00154">
    <property type="entry name" value="ATPASE_E1_E2"/>
    <property type="match status" value="1"/>
</dbReference>
<keyword evidence="10 11" id="KW-0472">Membrane</keyword>
<accession>A0A1M6AJL9</accession>
<dbReference type="PANTHER" id="PTHR43520">
    <property type="entry name" value="ATP7, ISOFORM B"/>
    <property type="match status" value="1"/>
</dbReference>
<name>A0A1M6AJL9_9BACT</name>
<dbReference type="Pfam" id="PF00122">
    <property type="entry name" value="E1-E2_ATPase"/>
    <property type="match status" value="1"/>
</dbReference>
<protein>
    <submittedName>
        <fullName evidence="14">Cu2+-exporting ATPase</fullName>
    </submittedName>
</protein>
<dbReference type="NCBIfam" id="TIGR01511">
    <property type="entry name" value="ATPase-IB1_Cu"/>
    <property type="match status" value="1"/>
</dbReference>
<dbReference type="InterPro" id="IPR023214">
    <property type="entry name" value="HAD_sf"/>
</dbReference>
<evidence type="ECO:0000256" key="5">
    <source>
        <dbReference type="ARBA" id="ARBA00022723"/>
    </source>
</evidence>
<keyword evidence="7 11" id="KW-0067">ATP-binding</keyword>
<dbReference type="PRINTS" id="PR00120">
    <property type="entry name" value="HATPASE"/>
</dbReference>
<dbReference type="InterPro" id="IPR044492">
    <property type="entry name" value="P_typ_ATPase_HD_dom"/>
</dbReference>
<keyword evidence="5 11" id="KW-0479">Metal-binding</keyword>
<evidence type="ECO:0000256" key="12">
    <source>
        <dbReference type="SAM" id="MobiDB-lite"/>
    </source>
</evidence>
<evidence type="ECO:0000256" key="4">
    <source>
        <dbReference type="ARBA" id="ARBA00022692"/>
    </source>
</evidence>
<organism evidence="14 15">
    <name type="scientific">Tangfeifania diversioriginum</name>
    <dbReference type="NCBI Taxonomy" id="1168035"/>
    <lineage>
        <taxon>Bacteria</taxon>
        <taxon>Pseudomonadati</taxon>
        <taxon>Bacteroidota</taxon>
        <taxon>Bacteroidia</taxon>
        <taxon>Marinilabiliales</taxon>
        <taxon>Prolixibacteraceae</taxon>
        <taxon>Tangfeifania</taxon>
    </lineage>
</organism>
<dbReference type="Proteomes" id="UP000184050">
    <property type="component" value="Unassembled WGS sequence"/>
</dbReference>
<proteinExistence type="inferred from homology"/>
<evidence type="ECO:0000256" key="7">
    <source>
        <dbReference type="ARBA" id="ARBA00022840"/>
    </source>
</evidence>
<evidence type="ECO:0000256" key="11">
    <source>
        <dbReference type="RuleBase" id="RU362081"/>
    </source>
</evidence>
<evidence type="ECO:0000256" key="10">
    <source>
        <dbReference type="ARBA" id="ARBA00023136"/>
    </source>
</evidence>
<evidence type="ECO:0000256" key="8">
    <source>
        <dbReference type="ARBA" id="ARBA00022967"/>
    </source>
</evidence>
<sequence length="710" mass="78040">MNNKNKHHKEHQHNHSERDGKKERHDSHHHENQGHSHHEKHENQHHGNHHDEHDHSSHDHSEHHAMMIQDFRKRFWISLVLTLPVLVLSPMIQQLLGFEFALFPEYDPYILFGLSTVVFFYGGWPFLTGLADELKKKQPGMMTLIAVAISVAWGYSSATTFGVKGSTFFWELVTLIDIMLLGHWIEMKSVLGASRSLQKLVEMMPSEAHLLKDGETSDVKVDKLQKDNTVLVRPGEKIPVDGEITDGKSNVNESMVTGESKPVQKTKGEKVIGGTINGNGSLTIVVKQIGDDAYLSKVINMVREAQGKKSKTQNLADRIAFWLTITALTIGFGTLATWLVLGKPFVFALERMATVMVITCPHALGLAVPLVAAISTSVSAQKGLLIRNRTAFENARKITLFAFDKTGTLTKGNFGVSLYETLHEDFKKKQVLRLAGALEAKSEHPLAIGIMEKIKDEKIEIPDAKNFNAITGKGIEAEVENKNVKVVSPGYLKEQKIDIPEKAFDNQQDTVVFVLVDNMLAGFIAMADEIRPESYDAVKMLKKSGMKVFMMTGDNEKVAKSVSDELGLDGYFAGILPDEKLEKIKEFQQQGEFVAMTGDGINDAPALATANVGIAVGSGTDVAAETADIVLVNSNPRDIASLVKFGKATYQKMIQNFIWATGYNIVAIPLAAGVLISAGIVISPAVGAILMSLSTIIVAINAQLLKRKIA</sequence>
<keyword evidence="3 11" id="KW-1003">Cell membrane</keyword>
<evidence type="ECO:0000256" key="1">
    <source>
        <dbReference type="ARBA" id="ARBA00004651"/>
    </source>
</evidence>
<dbReference type="InterPro" id="IPR036412">
    <property type="entry name" value="HAD-like_sf"/>
</dbReference>
<feature type="transmembrane region" description="Helical" evidence="11">
    <location>
        <begin position="168"/>
        <end position="185"/>
    </location>
</feature>
<dbReference type="InterPro" id="IPR008250">
    <property type="entry name" value="ATPase_P-typ_transduc_dom_A_sf"/>
</dbReference>
<comment type="similarity">
    <text evidence="2 11">Belongs to the cation transport ATPase (P-type) (TC 3.A.3) family. Type IB subfamily.</text>
</comment>
<dbReference type="GO" id="GO:0005524">
    <property type="term" value="F:ATP binding"/>
    <property type="evidence" value="ECO:0007669"/>
    <property type="project" value="UniProtKB-UniRule"/>
</dbReference>
<evidence type="ECO:0000313" key="15">
    <source>
        <dbReference type="Proteomes" id="UP000184050"/>
    </source>
</evidence>
<dbReference type="InterPro" id="IPR059000">
    <property type="entry name" value="ATPase_P-type_domA"/>
</dbReference>
<feature type="transmembrane region" description="Helical" evidence="11">
    <location>
        <begin position="139"/>
        <end position="156"/>
    </location>
</feature>
<comment type="subcellular location">
    <subcellularLocation>
        <location evidence="1">Cell membrane</location>
        <topology evidence="1">Multi-pass membrane protein</topology>
    </subcellularLocation>
</comment>
<dbReference type="GO" id="GO:0005886">
    <property type="term" value="C:plasma membrane"/>
    <property type="evidence" value="ECO:0007669"/>
    <property type="project" value="UniProtKB-SubCell"/>
</dbReference>
<feature type="transmembrane region" description="Helical" evidence="11">
    <location>
        <begin position="657"/>
        <end position="682"/>
    </location>
</feature>
<dbReference type="SFLD" id="SFLDS00003">
    <property type="entry name" value="Haloacid_Dehalogenase"/>
    <property type="match status" value="1"/>
</dbReference>
<dbReference type="STRING" id="1168035.SAMN05444280_101229"/>
<dbReference type="InterPro" id="IPR001757">
    <property type="entry name" value="P_typ_ATPase"/>
</dbReference>
<dbReference type="NCBIfam" id="TIGR01494">
    <property type="entry name" value="ATPase_P-type"/>
    <property type="match status" value="1"/>
</dbReference>
<dbReference type="GO" id="GO:0043682">
    <property type="term" value="F:P-type divalent copper transporter activity"/>
    <property type="evidence" value="ECO:0007669"/>
    <property type="project" value="TreeGrafter"/>
</dbReference>
<gene>
    <name evidence="14" type="ORF">SAMN05444280_101229</name>
</gene>
<dbReference type="SUPFAM" id="SSF81653">
    <property type="entry name" value="Calcium ATPase, transduction domain A"/>
    <property type="match status" value="1"/>
</dbReference>
<dbReference type="InterPro" id="IPR018303">
    <property type="entry name" value="ATPase_P-typ_P_site"/>
</dbReference>
<dbReference type="SUPFAM" id="SSF81665">
    <property type="entry name" value="Calcium ATPase, transmembrane domain M"/>
    <property type="match status" value="1"/>
</dbReference>
<feature type="compositionally biased region" description="Basic residues" evidence="12">
    <location>
        <begin position="1"/>
        <end position="12"/>
    </location>
</feature>
<feature type="transmembrane region" description="Helical" evidence="11">
    <location>
        <begin position="75"/>
        <end position="96"/>
    </location>
</feature>
<feature type="transmembrane region" description="Helical" evidence="11">
    <location>
        <begin position="688"/>
        <end position="705"/>
    </location>
</feature>
<dbReference type="GO" id="GO:0060003">
    <property type="term" value="P:copper ion export"/>
    <property type="evidence" value="ECO:0007669"/>
    <property type="project" value="UniProtKB-ARBA"/>
</dbReference>
<dbReference type="GO" id="GO:0005507">
    <property type="term" value="F:copper ion binding"/>
    <property type="evidence" value="ECO:0007669"/>
    <property type="project" value="TreeGrafter"/>
</dbReference>
<dbReference type="EMBL" id="FQZE01000001">
    <property type="protein sequence ID" value="SHI36704.1"/>
    <property type="molecule type" value="Genomic_DNA"/>
</dbReference>
<dbReference type="FunFam" id="2.70.150.10:FF:000020">
    <property type="entry name" value="Copper-exporting P-type ATPase A"/>
    <property type="match status" value="1"/>
</dbReference>
<keyword evidence="8" id="KW-1278">Translocase</keyword>
<keyword evidence="15" id="KW-1185">Reference proteome</keyword>
<dbReference type="RefSeq" id="WP_073164270.1">
    <property type="nucleotide sequence ID" value="NZ_FQZE01000001.1"/>
</dbReference>
<dbReference type="PRINTS" id="PR00119">
    <property type="entry name" value="CATATPASE"/>
</dbReference>
<keyword evidence="9 11" id="KW-1133">Transmembrane helix</keyword>
<keyword evidence="6 11" id="KW-0547">Nucleotide-binding</keyword>
<feature type="compositionally biased region" description="Basic and acidic residues" evidence="12">
    <location>
        <begin position="13"/>
        <end position="63"/>
    </location>
</feature>